<feature type="transmembrane region" description="Helical" evidence="2">
    <location>
        <begin position="214"/>
        <end position="232"/>
    </location>
</feature>
<dbReference type="Proteomes" id="UP001206595">
    <property type="component" value="Unassembled WGS sequence"/>
</dbReference>
<feature type="transmembrane region" description="Helical" evidence="2">
    <location>
        <begin position="95"/>
        <end position="117"/>
    </location>
</feature>
<feature type="region of interest" description="Disordered" evidence="1">
    <location>
        <begin position="55"/>
        <end position="74"/>
    </location>
</feature>
<proteinExistence type="predicted"/>
<reference evidence="3" key="1">
    <citation type="submission" date="2021-06" db="EMBL/GenBank/DDBJ databases">
        <authorList>
            <consortium name="DOE Joint Genome Institute"/>
            <person name="Mondo S.J."/>
            <person name="Amses K.R."/>
            <person name="Simmons D.R."/>
            <person name="Longcore J.E."/>
            <person name="Seto K."/>
            <person name="Alves G.H."/>
            <person name="Bonds A.E."/>
            <person name="Quandt C.A."/>
            <person name="Davis W.J."/>
            <person name="Chang Y."/>
            <person name="Letcher P.M."/>
            <person name="Powell M.J."/>
            <person name="Kuo A."/>
            <person name="Labutti K."/>
            <person name="Pangilinan J."/>
            <person name="Andreopoulos W."/>
            <person name="Tritt A."/>
            <person name="Riley R."/>
            <person name="Hundley H."/>
            <person name="Johnson J."/>
            <person name="Lipzen A."/>
            <person name="Barry K."/>
            <person name="Berbee M.L."/>
            <person name="Buchler N.E."/>
            <person name="Grigoriev I.V."/>
            <person name="Spatafora J.W."/>
            <person name="Stajich J.E."/>
            <person name="James T.Y."/>
        </authorList>
    </citation>
    <scope>NUCLEOTIDE SEQUENCE</scope>
    <source>
        <strain evidence="3">AG</strain>
    </source>
</reference>
<evidence type="ECO:0000313" key="4">
    <source>
        <dbReference type="Proteomes" id="UP001206595"/>
    </source>
</evidence>
<dbReference type="EMBL" id="MU620916">
    <property type="protein sequence ID" value="KAI8579931.1"/>
    <property type="molecule type" value="Genomic_DNA"/>
</dbReference>
<keyword evidence="2" id="KW-0472">Membrane</keyword>
<evidence type="ECO:0000313" key="3">
    <source>
        <dbReference type="EMBL" id="KAI8579931.1"/>
    </source>
</evidence>
<protein>
    <submittedName>
        <fullName evidence="3">Uncharacterized protein</fullName>
    </submittedName>
</protein>
<feature type="transmembrane region" description="Helical" evidence="2">
    <location>
        <begin position="129"/>
        <end position="148"/>
    </location>
</feature>
<keyword evidence="4" id="KW-1185">Reference proteome</keyword>
<dbReference type="GeneID" id="75914167"/>
<dbReference type="Pfam" id="PF11911">
    <property type="entry name" value="DUF3429"/>
    <property type="match status" value="1"/>
</dbReference>
<dbReference type="RefSeq" id="XP_051444935.1">
    <property type="nucleotide sequence ID" value="XM_051588822.1"/>
</dbReference>
<gene>
    <name evidence="3" type="ORF">K450DRAFT_239788</name>
</gene>
<evidence type="ECO:0000256" key="2">
    <source>
        <dbReference type="SAM" id="Phobius"/>
    </source>
</evidence>
<comment type="caution">
    <text evidence="3">The sequence shown here is derived from an EMBL/GenBank/DDBJ whole genome shotgun (WGS) entry which is preliminary data.</text>
</comment>
<evidence type="ECO:0000256" key="1">
    <source>
        <dbReference type="SAM" id="MobiDB-lite"/>
    </source>
</evidence>
<dbReference type="PANTHER" id="PTHR15887:SF1">
    <property type="entry name" value="TRANSMEMBRANE PROTEIN 69"/>
    <property type="match status" value="1"/>
</dbReference>
<dbReference type="PANTHER" id="PTHR15887">
    <property type="entry name" value="TRANSMEMBRANE PROTEIN 69"/>
    <property type="match status" value="1"/>
</dbReference>
<sequence>MLRRIVARDLASVYRQTWCLQRTTVSANRAYARPFPRTVSPLSMQRKFFLTNQPAERSVSASAQEDQKRSESSVSELGSDVKTVVSDFTDVPKPAMFFGFLGVLPCMAASVMSVYYADSPELLSFIEPVQVGIGACILSWLGAVHWGLEMAKYNGSTGFARYSYGVIPPLLAWPTLFFPTDVALLSQSFGYVFLLYTDVKAAGRGWTPRWYPFLRYWLTWIAGGSIWISLIGKDWRRRGNPTKRVKDDMAAE</sequence>
<organism evidence="3 4">
    <name type="scientific">Umbelopsis ramanniana AG</name>
    <dbReference type="NCBI Taxonomy" id="1314678"/>
    <lineage>
        <taxon>Eukaryota</taxon>
        <taxon>Fungi</taxon>
        <taxon>Fungi incertae sedis</taxon>
        <taxon>Mucoromycota</taxon>
        <taxon>Mucoromycotina</taxon>
        <taxon>Umbelopsidomycetes</taxon>
        <taxon>Umbelopsidales</taxon>
        <taxon>Umbelopsidaceae</taxon>
        <taxon>Umbelopsis</taxon>
    </lineage>
</organism>
<keyword evidence="2" id="KW-0812">Transmembrane</keyword>
<feature type="transmembrane region" description="Helical" evidence="2">
    <location>
        <begin position="169"/>
        <end position="194"/>
    </location>
</feature>
<name>A0AAD5HES2_UMBRA</name>
<keyword evidence="2" id="KW-1133">Transmembrane helix</keyword>
<dbReference type="InterPro" id="IPR021836">
    <property type="entry name" value="DUF3429"/>
</dbReference>
<dbReference type="AlphaFoldDB" id="A0AAD5HES2"/>
<accession>A0AAD5HES2</accession>
<feature type="compositionally biased region" description="Polar residues" evidence="1">
    <location>
        <begin position="55"/>
        <end position="64"/>
    </location>
</feature>
<reference evidence="3" key="2">
    <citation type="journal article" date="2022" name="Proc. Natl. Acad. Sci. U.S.A.">
        <title>Diploid-dominant life cycles characterize the early evolution of Fungi.</title>
        <authorList>
            <person name="Amses K.R."/>
            <person name="Simmons D.R."/>
            <person name="Longcore J.E."/>
            <person name="Mondo S.J."/>
            <person name="Seto K."/>
            <person name="Jeronimo G.H."/>
            <person name="Bonds A.E."/>
            <person name="Quandt C.A."/>
            <person name="Davis W.J."/>
            <person name="Chang Y."/>
            <person name="Federici B.A."/>
            <person name="Kuo A."/>
            <person name="LaButti K."/>
            <person name="Pangilinan J."/>
            <person name="Andreopoulos W."/>
            <person name="Tritt A."/>
            <person name="Riley R."/>
            <person name="Hundley H."/>
            <person name="Johnson J."/>
            <person name="Lipzen A."/>
            <person name="Barry K."/>
            <person name="Lang B.F."/>
            <person name="Cuomo C.A."/>
            <person name="Buchler N.E."/>
            <person name="Grigoriev I.V."/>
            <person name="Spatafora J.W."/>
            <person name="Stajich J.E."/>
            <person name="James T.Y."/>
        </authorList>
    </citation>
    <scope>NUCLEOTIDE SEQUENCE</scope>
    <source>
        <strain evidence="3">AG</strain>
    </source>
</reference>